<name>A0ABW2AJF4_9MICO</name>
<dbReference type="RefSeq" id="WP_382403703.1">
    <property type="nucleotide sequence ID" value="NZ_JBHSWH010000001.1"/>
</dbReference>
<dbReference type="Proteomes" id="UP001596298">
    <property type="component" value="Unassembled WGS sequence"/>
</dbReference>
<dbReference type="InterPro" id="IPR043758">
    <property type="entry name" value="DUF5703"/>
</dbReference>
<dbReference type="EMBL" id="JBHSWH010000001">
    <property type="protein sequence ID" value="MFC6707032.1"/>
    <property type="molecule type" value="Genomic_DNA"/>
</dbReference>
<protein>
    <submittedName>
        <fullName evidence="1">DUF5703 family protein</fullName>
    </submittedName>
</protein>
<organism evidence="1 2">
    <name type="scientific">Flexivirga alba</name>
    <dbReference type="NCBI Taxonomy" id="702742"/>
    <lineage>
        <taxon>Bacteria</taxon>
        <taxon>Bacillati</taxon>
        <taxon>Actinomycetota</taxon>
        <taxon>Actinomycetes</taxon>
        <taxon>Micrococcales</taxon>
        <taxon>Dermacoccaceae</taxon>
        <taxon>Flexivirga</taxon>
    </lineage>
</organism>
<comment type="caution">
    <text evidence="1">The sequence shown here is derived from an EMBL/GenBank/DDBJ whole genome shotgun (WGS) entry which is preliminary data.</text>
</comment>
<proteinExistence type="predicted"/>
<evidence type="ECO:0000313" key="2">
    <source>
        <dbReference type="Proteomes" id="UP001596298"/>
    </source>
</evidence>
<sequence>MTEYEFRVLTFPRDMSRSEVRQAITDQAEYGHWELARSRLYLGGARKVWLRRRIIRVRRTA</sequence>
<dbReference type="Pfam" id="PF18963">
    <property type="entry name" value="DUF5703"/>
    <property type="match status" value="1"/>
</dbReference>
<accession>A0ABW2AJF4</accession>
<keyword evidence="2" id="KW-1185">Reference proteome</keyword>
<reference evidence="2" key="1">
    <citation type="journal article" date="2019" name="Int. J. Syst. Evol. Microbiol.">
        <title>The Global Catalogue of Microorganisms (GCM) 10K type strain sequencing project: providing services to taxonomists for standard genome sequencing and annotation.</title>
        <authorList>
            <consortium name="The Broad Institute Genomics Platform"/>
            <consortium name="The Broad Institute Genome Sequencing Center for Infectious Disease"/>
            <person name="Wu L."/>
            <person name="Ma J."/>
        </authorList>
    </citation>
    <scope>NUCLEOTIDE SEQUENCE [LARGE SCALE GENOMIC DNA]</scope>
    <source>
        <strain evidence="2">CCUG 58127</strain>
    </source>
</reference>
<gene>
    <name evidence="1" type="ORF">ACFQDH_17660</name>
</gene>
<evidence type="ECO:0000313" key="1">
    <source>
        <dbReference type="EMBL" id="MFC6707032.1"/>
    </source>
</evidence>